<organism evidence="1 2">
    <name type="scientific">Caldalkalibacillus horti</name>
    <dbReference type="NCBI Taxonomy" id="77523"/>
    <lineage>
        <taxon>Bacteria</taxon>
        <taxon>Bacillati</taxon>
        <taxon>Bacillota</taxon>
        <taxon>Bacilli</taxon>
        <taxon>Bacillales</taxon>
        <taxon>Bacillaceae</taxon>
        <taxon>Caldalkalibacillus</taxon>
    </lineage>
</organism>
<name>A0ABT9VZA8_9BACI</name>
<dbReference type="GO" id="GO:0032259">
    <property type="term" value="P:methylation"/>
    <property type="evidence" value="ECO:0007669"/>
    <property type="project" value="UniProtKB-KW"/>
</dbReference>
<dbReference type="RefSeq" id="WP_307394444.1">
    <property type="nucleotide sequence ID" value="NZ_BAAADK010000020.1"/>
</dbReference>
<protein>
    <submittedName>
        <fullName evidence="1">Lysine-N-methylase</fullName>
        <ecNumber evidence="1">2.1.1.-</ecNumber>
    </submittedName>
</protein>
<accession>A0ABT9VZA8</accession>
<reference evidence="1 2" key="1">
    <citation type="submission" date="2023-07" db="EMBL/GenBank/DDBJ databases">
        <title>Genomic Encyclopedia of Type Strains, Phase IV (KMG-IV): sequencing the most valuable type-strain genomes for metagenomic binning, comparative biology and taxonomic classification.</title>
        <authorList>
            <person name="Goeker M."/>
        </authorList>
    </citation>
    <scope>NUCLEOTIDE SEQUENCE [LARGE SCALE GENOMIC DNA]</scope>
    <source>
        <strain evidence="1 2">DSM 12751</strain>
    </source>
</reference>
<sequence length="414" mass="48431">MAKNLSQVKTLVPEYLEEFRCIGSDCEDTCCIGWSVGIDDKTYKKYKKSRDPELKELFKENLSRNRSNQSQQAYATIKMDETGACPFLNEEKLCRVQLKLGESFLSNTCNTFPRISNQVNSMYERSATLSCPEAARLALLNPQGISFKEIKENNPGNVMVSKKLNENFLLANNKLEKYFSEIRIFTIQVMKSRDYEIWERLLIIGLFLNEIQDQKDKDIDVHKIIDNYTDMVQKGIFKNVLDEFTADESIQLEMLARITDLRASIGIKSKRYAECVEEALKGIDFKENVDRKELTQTYKRVYQEFYTPFMKDKEFILENYLVNYMFKQLFPFDGRDIFENYVVLIIHYTLIKFNLVGMTGYYKDQMEEDHVIKLIQSFAKVIEHNRTFVATVFEALKKAGFNSLPHMAILIRNE</sequence>
<comment type="caution">
    <text evidence="1">The sequence shown here is derived from an EMBL/GenBank/DDBJ whole genome shotgun (WGS) entry which is preliminary data.</text>
</comment>
<keyword evidence="2" id="KW-1185">Reference proteome</keyword>
<evidence type="ECO:0000313" key="1">
    <source>
        <dbReference type="EMBL" id="MDQ0166330.1"/>
    </source>
</evidence>
<dbReference type="NCBIfam" id="NF038110">
    <property type="entry name" value="Lys_methyl_FliB"/>
    <property type="match status" value="1"/>
</dbReference>
<keyword evidence="1" id="KW-0489">Methyltransferase</keyword>
<dbReference type="GO" id="GO:0008168">
    <property type="term" value="F:methyltransferase activity"/>
    <property type="evidence" value="ECO:0007669"/>
    <property type="project" value="UniProtKB-KW"/>
</dbReference>
<keyword evidence="1" id="KW-0808">Transferase</keyword>
<dbReference type="EC" id="2.1.1.-" evidence="1"/>
<dbReference type="Proteomes" id="UP001235840">
    <property type="component" value="Unassembled WGS sequence"/>
</dbReference>
<evidence type="ECO:0000313" key="2">
    <source>
        <dbReference type="Proteomes" id="UP001235840"/>
    </source>
</evidence>
<gene>
    <name evidence="1" type="ORF">J2S11_002234</name>
</gene>
<proteinExistence type="predicted"/>
<dbReference type="EMBL" id="JAUSTY010000008">
    <property type="protein sequence ID" value="MDQ0166330.1"/>
    <property type="molecule type" value="Genomic_DNA"/>
</dbReference>